<dbReference type="Pfam" id="PF01757">
    <property type="entry name" value="Acyl_transf_3"/>
    <property type="match status" value="1"/>
</dbReference>
<dbReference type="InterPro" id="IPR006621">
    <property type="entry name" value="Nose-resist-to-fluoxetine_N"/>
</dbReference>
<dbReference type="EMBL" id="KQ976419">
    <property type="protein sequence ID" value="KYM89267.1"/>
    <property type="molecule type" value="Genomic_DNA"/>
</dbReference>
<dbReference type="PANTHER" id="PTHR11161">
    <property type="entry name" value="O-ACYLTRANSFERASE"/>
    <property type="match status" value="1"/>
</dbReference>
<evidence type="ECO:0000259" key="2">
    <source>
        <dbReference type="SMART" id="SM00703"/>
    </source>
</evidence>
<sequence>MNKKHYILECCNINIIIVYFCLQALDSSGEFESGFLYGNNFWLGSRSQCFDVMNRTPFEFAKRHIFNNTRYRNPQNEFPPFQLNYFVAYLRHNSTLQYHVNIPNEDLITLGLCLPASCSMNNISFILERIFRDRVLLINDLYSMDLSLIQVKSLKDDHQWLLSGATLLICVVLVLTFAMMISGTIYDIFIYQTYLKANAKTIVNVENAVEEIKMTDLSSSREKRSRFGNVLMCFSVYTSTKIIFNTKLDTEAIAVIHGIRFLSMLWIIIAHTIFYTADYFDNKIWTLRFAEGIPIQVISNASIAVDTYFFLSGFLLAYVYLKHKTDKEKIKPIHYREKLNEFFVSIIKRYIRLTPTYIIMIGIVQLNSTWYDKTSQFYVEERSHETCAKYWWRNVLYINNLFNHNTMCLSWSWYLSSDMQFFIIGLALLILSTVYFYVAVVILGTLLISSVILSGYISYIYEYVPTLDEQYRLQDVLYYPPWIRIGPYIIGMITGYIIKRFNKKIALKKKTIILYWILGAACNIFVLFGLYKRQISVLSTAIYVAISRTVWAIGIAWIVIVCCTEHGGIIKELLTCKIWIPLSRLTYCAYLLNPFIIHSIRLHNETSAHLEFLSMMQIAYKYLPAKQKRAKSARVKMIKNTSKAETILLSVEVELEEKLFECEAFSQLS</sequence>
<feature type="transmembrane region" description="Helical" evidence="1">
    <location>
        <begin position="297"/>
        <end position="321"/>
    </location>
</feature>
<gene>
    <name evidence="3" type="ORF">ALC53_02343</name>
</gene>
<feature type="transmembrane region" description="Helical" evidence="1">
    <location>
        <begin position="342"/>
        <end position="364"/>
    </location>
</feature>
<protein>
    <submittedName>
        <fullName evidence="3">Nose resistant to fluoxetine protein 6</fullName>
    </submittedName>
</protein>
<name>A0A195BSK8_9HYME</name>
<dbReference type="InterPro" id="IPR002656">
    <property type="entry name" value="Acyl_transf_3_dom"/>
</dbReference>
<feature type="transmembrane region" description="Helical" evidence="1">
    <location>
        <begin position="411"/>
        <end position="431"/>
    </location>
</feature>
<dbReference type="PANTHER" id="PTHR11161:SF72">
    <property type="entry name" value="FI21449P1"/>
    <property type="match status" value="1"/>
</dbReference>
<dbReference type="Proteomes" id="UP000078540">
    <property type="component" value="Unassembled WGS sequence"/>
</dbReference>
<evidence type="ECO:0000313" key="4">
    <source>
        <dbReference type="Proteomes" id="UP000078540"/>
    </source>
</evidence>
<feature type="domain" description="Nose resistant-to-fluoxetine protein N-terminal" evidence="2">
    <location>
        <begin position="7"/>
        <end position="145"/>
    </location>
</feature>
<feature type="transmembrane region" description="Helical" evidence="1">
    <location>
        <begin position="258"/>
        <end position="277"/>
    </location>
</feature>
<feature type="transmembrane region" description="Helical" evidence="1">
    <location>
        <begin position="160"/>
        <end position="186"/>
    </location>
</feature>
<keyword evidence="1" id="KW-0472">Membrane</keyword>
<keyword evidence="1" id="KW-1133">Transmembrane helix</keyword>
<reference evidence="3 4" key="1">
    <citation type="submission" date="2015-09" db="EMBL/GenBank/DDBJ databases">
        <title>Atta colombica WGS genome.</title>
        <authorList>
            <person name="Nygaard S."/>
            <person name="Hu H."/>
            <person name="Boomsma J."/>
            <person name="Zhang G."/>
        </authorList>
    </citation>
    <scope>NUCLEOTIDE SEQUENCE [LARGE SCALE GENOMIC DNA]</scope>
    <source>
        <strain evidence="3">Treedump-2</strain>
        <tissue evidence="3">Whole body</tissue>
    </source>
</reference>
<evidence type="ECO:0000256" key="1">
    <source>
        <dbReference type="SAM" id="Phobius"/>
    </source>
</evidence>
<keyword evidence="4" id="KW-1185">Reference proteome</keyword>
<feature type="transmembrane region" description="Helical" evidence="1">
    <location>
        <begin position="438"/>
        <end position="461"/>
    </location>
</feature>
<dbReference type="SMART" id="SM00703">
    <property type="entry name" value="NRF"/>
    <property type="match status" value="1"/>
</dbReference>
<feature type="transmembrane region" description="Helical" evidence="1">
    <location>
        <begin position="511"/>
        <end position="531"/>
    </location>
</feature>
<feature type="transmembrane region" description="Helical" evidence="1">
    <location>
        <begin position="481"/>
        <end position="499"/>
    </location>
</feature>
<feature type="transmembrane region" description="Helical" evidence="1">
    <location>
        <begin position="537"/>
        <end position="563"/>
    </location>
</feature>
<dbReference type="Pfam" id="PF20146">
    <property type="entry name" value="NRF"/>
    <property type="match status" value="1"/>
</dbReference>
<evidence type="ECO:0000313" key="3">
    <source>
        <dbReference type="EMBL" id="KYM89267.1"/>
    </source>
</evidence>
<organism evidence="3 4">
    <name type="scientific">Atta colombica</name>
    <dbReference type="NCBI Taxonomy" id="520822"/>
    <lineage>
        <taxon>Eukaryota</taxon>
        <taxon>Metazoa</taxon>
        <taxon>Ecdysozoa</taxon>
        <taxon>Arthropoda</taxon>
        <taxon>Hexapoda</taxon>
        <taxon>Insecta</taxon>
        <taxon>Pterygota</taxon>
        <taxon>Neoptera</taxon>
        <taxon>Endopterygota</taxon>
        <taxon>Hymenoptera</taxon>
        <taxon>Apocrita</taxon>
        <taxon>Aculeata</taxon>
        <taxon>Formicoidea</taxon>
        <taxon>Formicidae</taxon>
        <taxon>Myrmicinae</taxon>
        <taxon>Atta</taxon>
    </lineage>
</organism>
<dbReference type="InterPro" id="IPR052728">
    <property type="entry name" value="O2_lipid_transport_reg"/>
</dbReference>
<dbReference type="GO" id="GO:0016747">
    <property type="term" value="F:acyltransferase activity, transferring groups other than amino-acyl groups"/>
    <property type="evidence" value="ECO:0007669"/>
    <property type="project" value="InterPro"/>
</dbReference>
<accession>A0A195BSK8</accession>
<proteinExistence type="predicted"/>
<keyword evidence="1" id="KW-0812">Transmembrane</keyword>
<dbReference type="AlphaFoldDB" id="A0A195BSK8"/>